<feature type="transmembrane region" description="Helical" evidence="1">
    <location>
        <begin position="117"/>
        <end position="137"/>
    </location>
</feature>
<evidence type="ECO:0000313" key="2">
    <source>
        <dbReference type="EMBL" id="EMY61881.1"/>
    </source>
</evidence>
<keyword evidence="1" id="KW-0472">Membrane</keyword>
<sequence>MFGKDIYWYGVQAISLLETGKLHSPDHSPVFYIVAFLFQILGISDESLFVFQVLTSVWLLFCLFVARSILFGSLLKQNLSLYSDTISTTALDAKSNLDANSYLATTTIADTKTNPRWYFPLQTFAIPGVIVFVLSFLYPKQSWALGFLLLSISFYFTKLFRWKWIFIGISFSFAIWFHTMVGCLGLGLWMVYQLPKKFYPVLFLLVFFIPLFLPTNLGGRFSIDTQVFPISAAWGIAGMGILWDWFFLVFGKNVPKSFLPIRKTIAFLGLLLALPLFHFADIQYRILLSVLLLKEIFSKTNFKQSLITGVSILLWTYTLYNHSNLFRYPYEQMWDPGEKAALIPNNGLLVAHHGFCEFYHFQFRKDCLSWEPDEKAIAELPNGTKIYRLVYGISYETLQRSKDDSKSPLFTFLEPLGEYQLVLESDWIRYCLWLENKNSKLLTVAKSWKNPYRKRPNFLKRKQTYGI</sequence>
<dbReference type="EMBL" id="AOGW02000009">
    <property type="protein sequence ID" value="EMY61881.1"/>
    <property type="molecule type" value="Genomic_DNA"/>
</dbReference>
<feature type="transmembrane region" description="Helical" evidence="1">
    <location>
        <begin position="198"/>
        <end position="215"/>
    </location>
</feature>
<comment type="caution">
    <text evidence="2">The sequence shown here is derived from an EMBL/GenBank/DDBJ whole genome shotgun (WGS) entry which is preliminary data.</text>
</comment>
<protein>
    <submittedName>
        <fullName evidence="2">Membrane protein</fullName>
    </submittedName>
</protein>
<gene>
    <name evidence="2" type="ORF">LEP1GSC203_3596</name>
</gene>
<feature type="transmembrane region" description="Helical" evidence="1">
    <location>
        <begin position="260"/>
        <end position="280"/>
    </location>
</feature>
<organism evidence="2 3">
    <name type="scientific">Leptospira terpstrae serovar Hualin str. LT 11-33 = ATCC 700639</name>
    <dbReference type="NCBI Taxonomy" id="1257025"/>
    <lineage>
        <taxon>Bacteria</taxon>
        <taxon>Pseudomonadati</taxon>
        <taxon>Spirochaetota</taxon>
        <taxon>Spirochaetia</taxon>
        <taxon>Leptospirales</taxon>
        <taxon>Leptospiraceae</taxon>
        <taxon>Leptospira</taxon>
    </lineage>
</organism>
<feature type="transmembrane region" description="Helical" evidence="1">
    <location>
        <begin position="227"/>
        <end position="248"/>
    </location>
</feature>
<dbReference type="OrthoDB" id="343619at2"/>
<keyword evidence="3" id="KW-1185">Reference proteome</keyword>
<name>N1W2K5_9LEPT</name>
<dbReference type="Proteomes" id="UP000012371">
    <property type="component" value="Unassembled WGS sequence"/>
</dbReference>
<feature type="transmembrane region" description="Helical" evidence="1">
    <location>
        <begin position="173"/>
        <end position="192"/>
    </location>
</feature>
<keyword evidence="1" id="KW-1133">Transmembrane helix</keyword>
<accession>N1W2K5</accession>
<evidence type="ECO:0000313" key="3">
    <source>
        <dbReference type="Proteomes" id="UP000012371"/>
    </source>
</evidence>
<proteinExistence type="predicted"/>
<feature type="transmembrane region" description="Helical" evidence="1">
    <location>
        <begin position="57"/>
        <end position="75"/>
    </location>
</feature>
<dbReference type="AlphaFoldDB" id="N1W2K5"/>
<dbReference type="STRING" id="1257025.LEP1GSC203_3596"/>
<reference evidence="2" key="1">
    <citation type="submission" date="2013-03" db="EMBL/GenBank/DDBJ databases">
        <authorList>
            <person name="Harkins D.M."/>
            <person name="Durkin A.S."/>
            <person name="Brinkac L.M."/>
            <person name="Haft D.H."/>
            <person name="Selengut J.D."/>
            <person name="Sanka R."/>
            <person name="DePew J."/>
            <person name="Purushe J."/>
            <person name="Hartskeerl R.A."/>
            <person name="Ahmed A."/>
            <person name="van der Linden H."/>
            <person name="Goris M.G.A."/>
            <person name="Vinetz J.M."/>
            <person name="Sutton G.G."/>
            <person name="Nierman W.C."/>
            <person name="Fouts D.E."/>
        </authorList>
    </citation>
    <scope>NUCLEOTIDE SEQUENCE [LARGE SCALE GENOMIC DNA]</scope>
    <source>
        <strain evidence="2">LT 11-33</strain>
    </source>
</reference>
<dbReference type="RefSeq" id="WP_002973221.1">
    <property type="nucleotide sequence ID" value="NZ_AOGW02000009.1"/>
</dbReference>
<evidence type="ECO:0000256" key="1">
    <source>
        <dbReference type="SAM" id="Phobius"/>
    </source>
</evidence>
<keyword evidence="1" id="KW-0812">Transmembrane</keyword>